<dbReference type="RefSeq" id="WP_113969509.1">
    <property type="nucleotide sequence ID" value="NZ_QNRJ01000006.1"/>
</dbReference>
<proteinExistence type="predicted"/>
<name>A0A366EPG0_9BACI</name>
<organism evidence="3 4">
    <name type="scientific">Rossellomorea aquimaris</name>
    <dbReference type="NCBI Taxonomy" id="189382"/>
    <lineage>
        <taxon>Bacteria</taxon>
        <taxon>Bacillati</taxon>
        <taxon>Bacillota</taxon>
        <taxon>Bacilli</taxon>
        <taxon>Bacillales</taxon>
        <taxon>Bacillaceae</taxon>
        <taxon>Rossellomorea</taxon>
    </lineage>
</organism>
<keyword evidence="2" id="KW-1133">Transmembrane helix</keyword>
<reference evidence="3 4" key="1">
    <citation type="submission" date="2018-06" db="EMBL/GenBank/DDBJ databases">
        <title>Freshwater and sediment microbial communities from various areas in North America, analyzing microbe dynamics in response to fracking.</title>
        <authorList>
            <person name="Lamendella R."/>
        </authorList>
    </citation>
    <scope>NUCLEOTIDE SEQUENCE [LARGE SCALE GENOMIC DNA]</scope>
    <source>
        <strain evidence="3 4">97B</strain>
    </source>
</reference>
<accession>A0A366EPG0</accession>
<feature type="transmembrane region" description="Helical" evidence="2">
    <location>
        <begin position="29"/>
        <end position="45"/>
    </location>
</feature>
<feature type="coiled-coil region" evidence="1">
    <location>
        <begin position="99"/>
        <end position="126"/>
    </location>
</feature>
<evidence type="ECO:0000313" key="4">
    <source>
        <dbReference type="Proteomes" id="UP000252118"/>
    </source>
</evidence>
<dbReference type="OrthoDB" id="2697527at2"/>
<keyword evidence="2" id="KW-0812">Transmembrane</keyword>
<keyword evidence="1" id="KW-0175">Coiled coil</keyword>
<evidence type="ECO:0000313" key="3">
    <source>
        <dbReference type="EMBL" id="RBP04297.1"/>
    </source>
</evidence>
<evidence type="ECO:0000256" key="1">
    <source>
        <dbReference type="SAM" id="Coils"/>
    </source>
</evidence>
<protein>
    <submittedName>
        <fullName evidence="3">Uncharacterized protein</fullName>
    </submittedName>
</protein>
<dbReference type="EMBL" id="QNRJ01000006">
    <property type="protein sequence ID" value="RBP04297.1"/>
    <property type="molecule type" value="Genomic_DNA"/>
</dbReference>
<dbReference type="Proteomes" id="UP000252118">
    <property type="component" value="Unassembled WGS sequence"/>
</dbReference>
<sequence>MIYLFSLLALILLLPILYFIPIGISVKGKLLIAGIAFGLTLLGLVASTQYPIWMIGIMLMVLLGLTSYVIEQRFSGLLVLATGTEMDLEEEPMQIVHEHKGLKDNLHNKKGEIEAEEEKLDLIEDTVNSVPVEEEIAPIELEDLYKIEVDVAEEDLETDGSLKQDEPLQAVDIIEGYPAAEAESKKVDDDESEWFIENAGEYEDNEANKEIEEGNESSDIVLSEIERLMNEPDETIEDEEMKDVVDDHLEPVEDLEDLPGSEDELEDDLVEGEDPEIFEDTEDSIAEEISEEDLHVLPERSRIMREVMKTMIEQITLSKSILSAHQMENMIKHYLHPSLHDQDYYTFAKILMDHYISTEQYDDLQMFTDGISKRFNEYPYIKMDIEQTNEFAWEKLNEIKLTE</sequence>
<keyword evidence="2" id="KW-0472">Membrane</keyword>
<dbReference type="AlphaFoldDB" id="A0A366EPG0"/>
<gene>
    <name evidence="3" type="ORF">DET59_10684</name>
</gene>
<evidence type="ECO:0000256" key="2">
    <source>
        <dbReference type="SAM" id="Phobius"/>
    </source>
</evidence>
<comment type="caution">
    <text evidence="3">The sequence shown here is derived from an EMBL/GenBank/DDBJ whole genome shotgun (WGS) entry which is preliminary data.</text>
</comment>